<sequence length="75" mass="8211">MIPRAFPTWMQIPGFHTLLKKQIHTLGTPSKAQLKALDFFAAKNAAVHSWSASHSASFAVKIQATYPTLSMIASL</sequence>
<dbReference type="RefSeq" id="WP_086978727.1">
    <property type="nucleotide sequence ID" value="NZ_NFSB01000090.1"/>
</dbReference>
<organism evidence="1 2">
    <name type="scientific">Pseudomonas putida</name>
    <name type="common">Arthrobacter siderocapsulatus</name>
    <dbReference type="NCBI Taxonomy" id="303"/>
    <lineage>
        <taxon>Bacteria</taxon>
        <taxon>Pseudomonadati</taxon>
        <taxon>Pseudomonadota</taxon>
        <taxon>Gammaproteobacteria</taxon>
        <taxon>Pseudomonadales</taxon>
        <taxon>Pseudomonadaceae</taxon>
        <taxon>Pseudomonas</taxon>
    </lineage>
</organism>
<dbReference type="EMBL" id="NFSB01000090">
    <property type="protein sequence ID" value="OUM23711.1"/>
    <property type="molecule type" value="Genomic_DNA"/>
</dbReference>
<evidence type="ECO:0000313" key="1">
    <source>
        <dbReference type="EMBL" id="OUM23711.1"/>
    </source>
</evidence>
<reference evidence="1 2" key="1">
    <citation type="submission" date="2017-05" db="EMBL/GenBank/DDBJ databases">
        <title>Whole genome sequence of Pseudomonas putida isolate 1312 commercialized as a biostimulant.</title>
        <authorList>
            <person name="Crovadore J."/>
            <person name="Blanc P."/>
            <person name="Chablais R."/>
            <person name="Cochard B."/>
            <person name="Grizard D."/>
            <person name="Lefort F."/>
        </authorList>
    </citation>
    <scope>NUCLEOTIDE SEQUENCE [LARGE SCALE GENOMIC DNA]</scope>
    <source>
        <strain evidence="1 2">1312</strain>
    </source>
</reference>
<proteinExistence type="predicted"/>
<evidence type="ECO:0000313" key="2">
    <source>
        <dbReference type="Proteomes" id="UP000196082"/>
    </source>
</evidence>
<comment type="caution">
    <text evidence="1">The sequence shown here is derived from an EMBL/GenBank/DDBJ whole genome shotgun (WGS) entry which is preliminary data.</text>
</comment>
<dbReference type="AlphaFoldDB" id="A0A1Y3KHG2"/>
<dbReference type="Proteomes" id="UP000196082">
    <property type="component" value="Unassembled WGS sequence"/>
</dbReference>
<name>A0A1Y3KHG2_PSEPU</name>
<accession>A0A1Y3KHG2</accession>
<protein>
    <submittedName>
        <fullName evidence="1">Uncharacterized protein</fullName>
    </submittedName>
</protein>
<gene>
    <name evidence="1" type="ORF">B8W72_27830</name>
</gene>